<accession>A0ABR2H6B1</accession>
<proteinExistence type="predicted"/>
<keyword evidence="2" id="KW-1185">Reference proteome</keyword>
<gene>
    <name evidence="1" type="ORF">M9Y10_027089</name>
</gene>
<comment type="caution">
    <text evidence="1">The sequence shown here is derived from an EMBL/GenBank/DDBJ whole genome shotgun (WGS) entry which is preliminary data.</text>
</comment>
<organism evidence="1 2">
    <name type="scientific">Tritrichomonas musculus</name>
    <dbReference type="NCBI Taxonomy" id="1915356"/>
    <lineage>
        <taxon>Eukaryota</taxon>
        <taxon>Metamonada</taxon>
        <taxon>Parabasalia</taxon>
        <taxon>Tritrichomonadida</taxon>
        <taxon>Tritrichomonadidae</taxon>
        <taxon>Tritrichomonas</taxon>
    </lineage>
</organism>
<dbReference type="EMBL" id="JAPFFF010000041">
    <property type="protein sequence ID" value="KAK8841471.1"/>
    <property type="molecule type" value="Genomic_DNA"/>
</dbReference>
<reference evidence="1 2" key="1">
    <citation type="submission" date="2024-04" db="EMBL/GenBank/DDBJ databases">
        <title>Tritrichomonas musculus Genome.</title>
        <authorList>
            <person name="Alves-Ferreira E."/>
            <person name="Grigg M."/>
            <person name="Lorenzi H."/>
            <person name="Galac M."/>
        </authorList>
    </citation>
    <scope>NUCLEOTIDE SEQUENCE [LARGE SCALE GENOMIC DNA]</scope>
    <source>
        <strain evidence="1 2">EAF2021</strain>
    </source>
</reference>
<name>A0ABR2H6B1_9EUKA</name>
<protein>
    <submittedName>
        <fullName evidence="1">Uncharacterized protein</fullName>
    </submittedName>
</protein>
<evidence type="ECO:0000313" key="2">
    <source>
        <dbReference type="Proteomes" id="UP001470230"/>
    </source>
</evidence>
<dbReference type="Proteomes" id="UP001470230">
    <property type="component" value="Unassembled WGS sequence"/>
</dbReference>
<evidence type="ECO:0000313" key="1">
    <source>
        <dbReference type="EMBL" id="KAK8841471.1"/>
    </source>
</evidence>
<sequence length="125" mass="14399">MLEEGLLDKYDSNQKDILAQYPSSNEFNQNEIVFIDNEVTNPEKNSQDLMPNEEKEVEITNIEIFENKDKKDDYLLKDESTFKLLIDIAKGCGKYSLCCISLYIGKPIIKISQKANAKCVHWFGL</sequence>